<dbReference type="RefSeq" id="WP_151421978.1">
    <property type="nucleotide sequence ID" value="NZ_WBJX01000001.1"/>
</dbReference>
<organism evidence="2 3">
    <name type="scientific">Pseudoclavibacter terrae</name>
    <dbReference type="NCBI Taxonomy" id="1530195"/>
    <lineage>
        <taxon>Bacteria</taxon>
        <taxon>Bacillati</taxon>
        <taxon>Actinomycetota</taxon>
        <taxon>Actinomycetes</taxon>
        <taxon>Micrococcales</taxon>
        <taxon>Microbacteriaceae</taxon>
        <taxon>Pseudoclavibacter</taxon>
    </lineage>
</organism>
<evidence type="ECO:0000313" key="2">
    <source>
        <dbReference type="EMBL" id="KAB1638934.1"/>
    </source>
</evidence>
<gene>
    <name evidence="2" type="ORF">F8O03_00825</name>
</gene>
<protein>
    <submittedName>
        <fullName evidence="2">Uncharacterized protein</fullName>
    </submittedName>
</protein>
<comment type="caution">
    <text evidence="2">The sequence shown here is derived from an EMBL/GenBank/DDBJ whole genome shotgun (WGS) entry which is preliminary data.</text>
</comment>
<dbReference type="Proteomes" id="UP000490386">
    <property type="component" value="Unassembled WGS sequence"/>
</dbReference>
<name>A0A7J5B4H7_9MICO</name>
<dbReference type="EMBL" id="WBJX01000001">
    <property type="protein sequence ID" value="KAB1638934.1"/>
    <property type="molecule type" value="Genomic_DNA"/>
</dbReference>
<dbReference type="OrthoDB" id="4484477at2"/>
<proteinExistence type="predicted"/>
<dbReference type="AlphaFoldDB" id="A0A7J5B4H7"/>
<evidence type="ECO:0000313" key="3">
    <source>
        <dbReference type="Proteomes" id="UP000490386"/>
    </source>
</evidence>
<evidence type="ECO:0000256" key="1">
    <source>
        <dbReference type="SAM" id="MobiDB-lite"/>
    </source>
</evidence>
<reference evidence="2 3" key="1">
    <citation type="submission" date="2019-09" db="EMBL/GenBank/DDBJ databases">
        <title>Phylogeny of genus Pseudoclavibacter and closely related genus.</title>
        <authorList>
            <person name="Li Y."/>
        </authorList>
    </citation>
    <scope>NUCLEOTIDE SEQUENCE [LARGE SCALE GENOMIC DNA]</scope>
    <source>
        <strain evidence="2 3">THG-MD12</strain>
    </source>
</reference>
<sequence>MKKLTPADDSATRPIRLPNTTARARQHVRASATGCAEHGWTTASRHSTSLGTVVYSACATCGAYRAELLEARALFPEPISRAIASAPAQSAGA</sequence>
<accession>A0A7J5B4H7</accession>
<keyword evidence="3" id="KW-1185">Reference proteome</keyword>
<feature type="region of interest" description="Disordered" evidence="1">
    <location>
        <begin position="1"/>
        <end position="24"/>
    </location>
</feature>